<reference evidence="3 4" key="1">
    <citation type="submission" date="2023-05" db="EMBL/GenBank/DDBJ databases">
        <title>Gordonibacter KGMB12511T sp. nov., isolated from faeces of healthy Korean.</title>
        <authorList>
            <person name="Kim H.S."/>
            <person name="Kim J.-S."/>
            <person name="Suh M.K."/>
            <person name="Eom M.K."/>
            <person name="Do H.E."/>
            <person name="Lee J.-S."/>
        </authorList>
    </citation>
    <scope>NUCLEOTIDE SEQUENCE [LARGE SCALE GENOMIC DNA]</scope>
    <source>
        <strain evidence="3 4">KGMB12511</strain>
    </source>
</reference>
<keyword evidence="4" id="KW-1185">Reference proteome</keyword>
<feature type="domain" description="EAL" evidence="1">
    <location>
        <begin position="448"/>
        <end position="701"/>
    </location>
</feature>
<dbReference type="Pfam" id="PF00563">
    <property type="entry name" value="EAL"/>
    <property type="match status" value="1"/>
</dbReference>
<dbReference type="RefSeq" id="WP_283832741.1">
    <property type="nucleotide sequence ID" value="NZ_JASJEU010000022.1"/>
</dbReference>
<dbReference type="InterPro" id="IPR001633">
    <property type="entry name" value="EAL_dom"/>
</dbReference>
<dbReference type="Pfam" id="PF01590">
    <property type="entry name" value="GAF"/>
    <property type="match status" value="1"/>
</dbReference>
<feature type="domain" description="GGDEF" evidence="2">
    <location>
        <begin position="318"/>
        <end position="438"/>
    </location>
</feature>
<dbReference type="InterPro" id="IPR003018">
    <property type="entry name" value="GAF"/>
</dbReference>
<dbReference type="InterPro" id="IPR035919">
    <property type="entry name" value="EAL_sf"/>
</dbReference>
<dbReference type="SUPFAM" id="SSF55073">
    <property type="entry name" value="Nucleotide cyclase"/>
    <property type="match status" value="1"/>
</dbReference>
<dbReference type="SUPFAM" id="SSF55781">
    <property type="entry name" value="GAF domain-like"/>
    <property type="match status" value="1"/>
</dbReference>
<comment type="caution">
    <text evidence="3">The sequence shown here is derived from an EMBL/GenBank/DDBJ whole genome shotgun (WGS) entry which is preliminary data.</text>
</comment>
<evidence type="ECO:0000259" key="1">
    <source>
        <dbReference type="PROSITE" id="PS50883"/>
    </source>
</evidence>
<organism evidence="3 4">
    <name type="scientific">Gordonibacter faecis</name>
    <dbReference type="NCBI Taxonomy" id="3047475"/>
    <lineage>
        <taxon>Bacteria</taxon>
        <taxon>Bacillati</taxon>
        <taxon>Actinomycetota</taxon>
        <taxon>Coriobacteriia</taxon>
        <taxon>Eggerthellales</taxon>
        <taxon>Eggerthellaceae</taxon>
        <taxon>Gordonibacter</taxon>
    </lineage>
</organism>
<dbReference type="InterPro" id="IPR043128">
    <property type="entry name" value="Rev_trsase/Diguanyl_cyclase"/>
</dbReference>
<dbReference type="Gene3D" id="3.30.450.40">
    <property type="match status" value="1"/>
</dbReference>
<dbReference type="CDD" id="cd01948">
    <property type="entry name" value="EAL"/>
    <property type="match status" value="1"/>
</dbReference>
<dbReference type="SMART" id="SM00065">
    <property type="entry name" value="GAF"/>
    <property type="match status" value="1"/>
</dbReference>
<sequence length="701" mass="77770">MNTEIDALLDGLSELVYISDPQTYELLYLNKASREVYGDPAVSDRPCYEVLQGQSAPCPFCTSHRLTEDTFYEWEHTNTLVNRHYLLRDKLIQWNGKPARLEIAFDVTDLQNKNDSFAFLADAGVMVVDCIRALEGDGTIDQALGEALHILGRFLEADRSYIFEVDDEYMSNTHEWCNDGVTSQKHQLQQLPLSLIDPWLERFAENDAVLISNIDILPKWGRAEEYEVLKAQDISSLVAVPLELDGRFAGYVGVDNPKQNARLDIIEKPLVAFANSVAARLRRELAQRRVAELTWDDPLTLVHSRAAFHRDFDRGTFRRIGIALVDADRLSVINREQGRAVGDAMLRCIGSCLRKVFGDAVYRIGDDEFCAVAIDIDYAEFAKLAKQAAERFLSEGIPASLGPAWHEVCDNTTSLLDLAGDRMRSAKRGRHRAVDLGVDLASDAAVSGLLHPGGARDAVEAGALSIHLMPQACGKTGEIMSAEALIRFCGSEGGVQALPSSFVPALEDMGEIADIDFFALDQACATVARWQREDKRAVPLAVNFSRRTIGEPGFVEQVANTVASHGVDPAFIEIEITESAREENDGLMRTVADDLRSRGFRVAIDDFGVENANFSLFIQLEFDVLKIDKSLVWGLGSEDRTMQMICSLAKLCDQLGIETVAEGIESEEQRLALREAGCTRAQGYCIGRPQSIEDFEREYLS</sequence>
<protein>
    <submittedName>
        <fullName evidence="3">GGDEF and EAL domain-containing protein</fullName>
    </submittedName>
</protein>
<dbReference type="Gene3D" id="3.20.20.450">
    <property type="entry name" value="EAL domain"/>
    <property type="match status" value="1"/>
</dbReference>
<dbReference type="Pfam" id="PF00990">
    <property type="entry name" value="GGDEF"/>
    <property type="match status" value="1"/>
</dbReference>
<dbReference type="PANTHER" id="PTHR33121:SF70">
    <property type="entry name" value="SIGNALING PROTEIN YKOW"/>
    <property type="match status" value="1"/>
</dbReference>
<accession>A0ABT7DPC8</accession>
<dbReference type="PROSITE" id="PS50887">
    <property type="entry name" value="GGDEF"/>
    <property type="match status" value="1"/>
</dbReference>
<evidence type="ECO:0000313" key="3">
    <source>
        <dbReference type="EMBL" id="MDJ1651396.1"/>
    </source>
</evidence>
<dbReference type="InterPro" id="IPR029016">
    <property type="entry name" value="GAF-like_dom_sf"/>
</dbReference>
<dbReference type="InterPro" id="IPR029787">
    <property type="entry name" value="Nucleotide_cyclase"/>
</dbReference>
<dbReference type="Proteomes" id="UP001232750">
    <property type="component" value="Unassembled WGS sequence"/>
</dbReference>
<dbReference type="PANTHER" id="PTHR33121">
    <property type="entry name" value="CYCLIC DI-GMP PHOSPHODIESTERASE PDEF"/>
    <property type="match status" value="1"/>
</dbReference>
<evidence type="ECO:0000259" key="2">
    <source>
        <dbReference type="PROSITE" id="PS50887"/>
    </source>
</evidence>
<dbReference type="SMART" id="SM00267">
    <property type="entry name" value="GGDEF"/>
    <property type="match status" value="1"/>
</dbReference>
<dbReference type="EMBL" id="JASJEU010000022">
    <property type="protein sequence ID" value="MDJ1651396.1"/>
    <property type="molecule type" value="Genomic_DNA"/>
</dbReference>
<dbReference type="Gene3D" id="3.30.70.270">
    <property type="match status" value="1"/>
</dbReference>
<name>A0ABT7DPC8_9ACTN</name>
<dbReference type="SUPFAM" id="SSF141868">
    <property type="entry name" value="EAL domain-like"/>
    <property type="match status" value="1"/>
</dbReference>
<evidence type="ECO:0000313" key="4">
    <source>
        <dbReference type="Proteomes" id="UP001232750"/>
    </source>
</evidence>
<gene>
    <name evidence="3" type="ORF">QNJ86_11340</name>
</gene>
<dbReference type="SMART" id="SM00052">
    <property type="entry name" value="EAL"/>
    <property type="match status" value="1"/>
</dbReference>
<dbReference type="PROSITE" id="PS50883">
    <property type="entry name" value="EAL"/>
    <property type="match status" value="1"/>
</dbReference>
<dbReference type="InterPro" id="IPR050706">
    <property type="entry name" value="Cyclic-di-GMP_PDE-like"/>
</dbReference>
<proteinExistence type="predicted"/>
<dbReference type="InterPro" id="IPR000160">
    <property type="entry name" value="GGDEF_dom"/>
</dbReference>